<dbReference type="GeneID" id="5004435"/>
<dbReference type="Proteomes" id="UP000001568">
    <property type="component" value="Chromosome 11"/>
</dbReference>
<dbReference type="EMBL" id="CP000591">
    <property type="protein sequence ID" value="ABO98833.1"/>
    <property type="molecule type" value="Genomic_DNA"/>
</dbReference>
<dbReference type="STRING" id="436017.A4S534"/>
<evidence type="ECO:0000256" key="6">
    <source>
        <dbReference type="ARBA" id="ARBA00042523"/>
    </source>
</evidence>
<protein>
    <recommendedName>
        <fullName evidence="6">Ribosomal RNA-processing protein 42</fullName>
    </recommendedName>
</protein>
<dbReference type="KEGG" id="olu:OSTLU_26622"/>
<dbReference type="Pfam" id="PF03725">
    <property type="entry name" value="RNase_PH_C"/>
    <property type="match status" value="1"/>
</dbReference>
<keyword evidence="10" id="KW-1185">Reference proteome</keyword>
<evidence type="ECO:0000259" key="7">
    <source>
        <dbReference type="Pfam" id="PF01138"/>
    </source>
</evidence>
<evidence type="ECO:0000256" key="1">
    <source>
        <dbReference type="ARBA" id="ARBA00004496"/>
    </source>
</evidence>
<dbReference type="GO" id="GO:0000176">
    <property type="term" value="C:nuclear exosome (RNase complex)"/>
    <property type="evidence" value="ECO:0007669"/>
    <property type="project" value="TreeGrafter"/>
</dbReference>
<evidence type="ECO:0000256" key="3">
    <source>
        <dbReference type="ARBA" id="ARBA00006678"/>
    </source>
</evidence>
<evidence type="ECO:0000313" key="9">
    <source>
        <dbReference type="EMBL" id="ABO98833.1"/>
    </source>
</evidence>
<dbReference type="Pfam" id="PF01138">
    <property type="entry name" value="RNase_PH"/>
    <property type="match status" value="1"/>
</dbReference>
<dbReference type="GO" id="GO:0071028">
    <property type="term" value="P:nuclear mRNA surveillance"/>
    <property type="evidence" value="ECO:0007669"/>
    <property type="project" value="TreeGrafter"/>
</dbReference>
<evidence type="ECO:0000259" key="8">
    <source>
        <dbReference type="Pfam" id="PF03725"/>
    </source>
</evidence>
<feature type="domain" description="Exoribonuclease phosphorolytic" evidence="8">
    <location>
        <begin position="93"/>
        <end position="153"/>
    </location>
</feature>
<gene>
    <name evidence="9" type="ORF">OSTLU_26622</name>
</gene>
<dbReference type="InterPro" id="IPR050590">
    <property type="entry name" value="Exosome_comp_Rrp42_subfam"/>
</dbReference>
<evidence type="ECO:0000256" key="4">
    <source>
        <dbReference type="ARBA" id="ARBA00022490"/>
    </source>
</evidence>
<dbReference type="SUPFAM" id="SSF54211">
    <property type="entry name" value="Ribosomal protein S5 domain 2-like"/>
    <property type="match status" value="1"/>
</dbReference>
<feature type="domain" description="Exoribonuclease phosphorolytic" evidence="7">
    <location>
        <begin position="11"/>
        <end position="56"/>
    </location>
</feature>
<evidence type="ECO:0000256" key="5">
    <source>
        <dbReference type="ARBA" id="ARBA00022835"/>
    </source>
</evidence>
<dbReference type="InterPro" id="IPR036345">
    <property type="entry name" value="ExoRNase_PH_dom2_sf"/>
</dbReference>
<dbReference type="InterPro" id="IPR015847">
    <property type="entry name" value="ExoRNase_PH_dom2"/>
</dbReference>
<dbReference type="GO" id="GO:0005730">
    <property type="term" value="C:nucleolus"/>
    <property type="evidence" value="ECO:0007669"/>
    <property type="project" value="UniProtKB-SubCell"/>
</dbReference>
<dbReference type="InterPro" id="IPR001247">
    <property type="entry name" value="ExoRNase_PH_dom1"/>
</dbReference>
<comment type="similarity">
    <text evidence="3">Belongs to the RNase PH family.</text>
</comment>
<comment type="subcellular location">
    <subcellularLocation>
        <location evidence="1">Cytoplasm</location>
    </subcellularLocation>
    <subcellularLocation>
        <location evidence="2">Nucleus</location>
        <location evidence="2">Nucleolus</location>
    </subcellularLocation>
</comment>
<dbReference type="SUPFAM" id="SSF55666">
    <property type="entry name" value="Ribonuclease PH domain 2-like"/>
    <property type="match status" value="1"/>
</dbReference>
<dbReference type="RefSeq" id="XP_001420540.1">
    <property type="nucleotide sequence ID" value="XM_001420503.1"/>
</dbReference>
<dbReference type="PANTHER" id="PTHR11097:SF8">
    <property type="entry name" value="EXOSOME COMPLEX COMPONENT RRP42"/>
    <property type="match status" value="1"/>
</dbReference>
<dbReference type="GO" id="GO:0000177">
    <property type="term" value="C:cytoplasmic exosome (RNase complex)"/>
    <property type="evidence" value="ECO:0007669"/>
    <property type="project" value="TreeGrafter"/>
</dbReference>
<dbReference type="GO" id="GO:0071038">
    <property type="term" value="P:TRAMP-dependent tRNA surveillance pathway"/>
    <property type="evidence" value="ECO:0007669"/>
    <property type="project" value="TreeGrafter"/>
</dbReference>
<reference evidence="9 10" key="1">
    <citation type="journal article" date="2007" name="Proc. Natl. Acad. Sci. U.S.A.">
        <title>The tiny eukaryote Ostreococcus provides genomic insights into the paradox of plankton speciation.</title>
        <authorList>
            <person name="Palenik B."/>
            <person name="Grimwood J."/>
            <person name="Aerts A."/>
            <person name="Rouze P."/>
            <person name="Salamov A."/>
            <person name="Putnam N."/>
            <person name="Dupont C."/>
            <person name="Jorgensen R."/>
            <person name="Derelle E."/>
            <person name="Rombauts S."/>
            <person name="Zhou K."/>
            <person name="Otillar R."/>
            <person name="Merchant S.S."/>
            <person name="Podell S."/>
            <person name="Gaasterland T."/>
            <person name="Napoli C."/>
            <person name="Gendler K."/>
            <person name="Manuell A."/>
            <person name="Tai V."/>
            <person name="Vallon O."/>
            <person name="Piganeau G."/>
            <person name="Jancek S."/>
            <person name="Heijde M."/>
            <person name="Jabbari K."/>
            <person name="Bowler C."/>
            <person name="Lohr M."/>
            <person name="Robbens S."/>
            <person name="Werner G."/>
            <person name="Dubchak I."/>
            <person name="Pazour G.J."/>
            <person name="Ren Q."/>
            <person name="Paulsen I."/>
            <person name="Delwiche C."/>
            <person name="Schmutz J."/>
            <person name="Rokhsar D."/>
            <person name="Van de Peer Y."/>
            <person name="Moreau H."/>
            <person name="Grigoriev I.V."/>
        </authorList>
    </citation>
    <scope>NUCLEOTIDE SEQUENCE [LARGE SCALE GENOMIC DNA]</scope>
    <source>
        <strain evidence="9 10">CCE9901</strain>
    </source>
</reference>
<sequence>MGKREQFGIDLKSLCVKPGRARWTLTVDCACACDRGSMLDALSVGVRAALADTKIPKVTVAGVGEDGAGGELEIDDDPEACSRVDVSRCGVVVTTTKIGRHGVVDATEEETACSEATMSVGVDREGTICAEFGAGGESLDRGTAQAMRKLACKVGVELIEHMDGYLARAIAVDVDDDDEGDDRVLKVKIRR</sequence>
<dbReference type="Gene3D" id="3.30.230.70">
    <property type="entry name" value="GHMP Kinase, N-terminal domain"/>
    <property type="match status" value="1"/>
</dbReference>
<dbReference type="OMA" id="MRKLACK"/>
<dbReference type="InterPro" id="IPR020568">
    <property type="entry name" value="Ribosomal_Su5_D2-typ_SF"/>
</dbReference>
<accession>A4S534</accession>
<keyword evidence="5" id="KW-0271">Exosome</keyword>
<dbReference type="GO" id="GO:0034473">
    <property type="term" value="P:U1 snRNA 3'-end processing"/>
    <property type="evidence" value="ECO:0007669"/>
    <property type="project" value="TreeGrafter"/>
</dbReference>
<proteinExistence type="inferred from homology"/>
<dbReference type="GO" id="GO:0071035">
    <property type="term" value="P:nuclear polyadenylation-dependent rRNA catabolic process"/>
    <property type="evidence" value="ECO:0007669"/>
    <property type="project" value="TreeGrafter"/>
</dbReference>
<dbReference type="OrthoDB" id="272245at2759"/>
<dbReference type="HOGENOM" id="CLU_038194_4_0_1"/>
<dbReference type="AlphaFoldDB" id="A4S534"/>
<dbReference type="GO" id="GO:0000467">
    <property type="term" value="P:exonucleolytic trimming to generate mature 3'-end of 5.8S rRNA from tricistronic rRNA transcript (SSU-rRNA, 5.8S rRNA, LSU-rRNA)"/>
    <property type="evidence" value="ECO:0007669"/>
    <property type="project" value="TreeGrafter"/>
</dbReference>
<dbReference type="GO" id="GO:0016075">
    <property type="term" value="P:rRNA catabolic process"/>
    <property type="evidence" value="ECO:0007669"/>
    <property type="project" value="TreeGrafter"/>
</dbReference>
<name>A4S534_OSTLU</name>
<dbReference type="GO" id="GO:0034475">
    <property type="term" value="P:U4 snRNA 3'-end processing"/>
    <property type="evidence" value="ECO:0007669"/>
    <property type="project" value="TreeGrafter"/>
</dbReference>
<dbReference type="InterPro" id="IPR027408">
    <property type="entry name" value="PNPase/RNase_PH_dom_sf"/>
</dbReference>
<dbReference type="eggNOG" id="KOG1612">
    <property type="taxonomic scope" value="Eukaryota"/>
</dbReference>
<dbReference type="GO" id="GO:0034476">
    <property type="term" value="P:U5 snRNA 3'-end processing"/>
    <property type="evidence" value="ECO:0007669"/>
    <property type="project" value="TreeGrafter"/>
</dbReference>
<evidence type="ECO:0000313" key="10">
    <source>
        <dbReference type="Proteomes" id="UP000001568"/>
    </source>
</evidence>
<dbReference type="PANTHER" id="PTHR11097">
    <property type="entry name" value="EXOSOME COMPLEX EXONUCLEASE RIBOSOMAL RNA PROCESSING PROTEIN"/>
    <property type="match status" value="1"/>
</dbReference>
<evidence type="ECO:0000256" key="2">
    <source>
        <dbReference type="ARBA" id="ARBA00004604"/>
    </source>
</evidence>
<dbReference type="GO" id="GO:0035925">
    <property type="term" value="F:mRNA 3'-UTR AU-rich region binding"/>
    <property type="evidence" value="ECO:0007669"/>
    <property type="project" value="TreeGrafter"/>
</dbReference>
<keyword evidence="4" id="KW-0963">Cytoplasm</keyword>
<dbReference type="Gramene" id="ABO98833">
    <property type="protein sequence ID" value="ABO98833"/>
    <property type="gene ID" value="OSTLU_26622"/>
</dbReference>
<organism evidence="9 10">
    <name type="scientific">Ostreococcus lucimarinus (strain CCE9901)</name>
    <dbReference type="NCBI Taxonomy" id="436017"/>
    <lineage>
        <taxon>Eukaryota</taxon>
        <taxon>Viridiplantae</taxon>
        <taxon>Chlorophyta</taxon>
        <taxon>Mamiellophyceae</taxon>
        <taxon>Mamiellales</taxon>
        <taxon>Bathycoccaceae</taxon>
        <taxon>Ostreococcus</taxon>
    </lineage>
</organism>